<dbReference type="AlphaFoldDB" id="A0AAW2H6P6"/>
<gene>
    <name evidence="2" type="ORF">PYX00_010888</name>
</gene>
<sequence>MGQEESVNLIMNAVCILAPALGFISQIAKGKILYSPLLSFLIIQSNVLRIYYWHLEPFEFYLVVQSICIILLHNLLIAMYDEELSYYEARLFKTPLTSRMYKRRGLFITHLQIMISAGVGFYMLRYAVSPRCILLVSKYANFVLDTFIGVFQFLLTKYDRRTESLSLKRKKLPKALLIFWVFGDIVKFCDQLCPVSAEPMRLQITAGPLNKQLFSADVGMLSRHSGHMARALWQKPLCKAPPPCAKLVCERL</sequence>
<feature type="transmembrane region" description="Helical" evidence="1">
    <location>
        <begin position="106"/>
        <end position="127"/>
    </location>
</feature>
<organism evidence="2">
    <name type="scientific">Menopon gallinae</name>
    <name type="common">poultry shaft louse</name>
    <dbReference type="NCBI Taxonomy" id="328185"/>
    <lineage>
        <taxon>Eukaryota</taxon>
        <taxon>Metazoa</taxon>
        <taxon>Ecdysozoa</taxon>
        <taxon>Arthropoda</taxon>
        <taxon>Hexapoda</taxon>
        <taxon>Insecta</taxon>
        <taxon>Pterygota</taxon>
        <taxon>Neoptera</taxon>
        <taxon>Paraneoptera</taxon>
        <taxon>Psocodea</taxon>
        <taxon>Troctomorpha</taxon>
        <taxon>Phthiraptera</taxon>
        <taxon>Amblycera</taxon>
        <taxon>Menoponidae</taxon>
        <taxon>Menopon</taxon>
    </lineage>
</organism>
<keyword evidence="1" id="KW-0472">Membrane</keyword>
<protein>
    <recommendedName>
        <fullName evidence="3">Vomeronasal type-1 receptor</fullName>
    </recommendedName>
</protein>
<feature type="transmembrane region" description="Helical" evidence="1">
    <location>
        <begin position="60"/>
        <end position="80"/>
    </location>
</feature>
<proteinExistence type="predicted"/>
<feature type="transmembrane region" description="Helical" evidence="1">
    <location>
        <begin position="139"/>
        <end position="158"/>
    </location>
</feature>
<accession>A0AAW2H6P6</accession>
<name>A0AAW2H6P6_9NEOP</name>
<feature type="transmembrane region" description="Helical" evidence="1">
    <location>
        <begin position="6"/>
        <end position="25"/>
    </location>
</feature>
<dbReference type="EMBL" id="JARGDH010000054">
    <property type="protein sequence ID" value="KAL0263974.1"/>
    <property type="molecule type" value="Genomic_DNA"/>
</dbReference>
<comment type="caution">
    <text evidence="2">The sequence shown here is derived from an EMBL/GenBank/DDBJ whole genome shotgun (WGS) entry which is preliminary data.</text>
</comment>
<keyword evidence="1" id="KW-1133">Transmembrane helix</keyword>
<keyword evidence="1" id="KW-0812">Transmembrane</keyword>
<evidence type="ECO:0008006" key="3">
    <source>
        <dbReference type="Google" id="ProtNLM"/>
    </source>
</evidence>
<reference evidence="2" key="1">
    <citation type="journal article" date="2024" name="Gigascience">
        <title>Chromosome-level genome of the poultry shaft louse Menopon gallinae provides insight into the host-switching and adaptive evolution of parasitic lice.</title>
        <authorList>
            <person name="Xu Y."/>
            <person name="Ma L."/>
            <person name="Liu S."/>
            <person name="Liang Y."/>
            <person name="Liu Q."/>
            <person name="He Z."/>
            <person name="Tian L."/>
            <person name="Duan Y."/>
            <person name="Cai W."/>
            <person name="Li H."/>
            <person name="Song F."/>
        </authorList>
    </citation>
    <scope>NUCLEOTIDE SEQUENCE</scope>
    <source>
        <strain evidence="2">Cailab_2023a</strain>
    </source>
</reference>
<evidence type="ECO:0000313" key="2">
    <source>
        <dbReference type="EMBL" id="KAL0263974.1"/>
    </source>
</evidence>
<evidence type="ECO:0000256" key="1">
    <source>
        <dbReference type="SAM" id="Phobius"/>
    </source>
</evidence>